<keyword evidence="2" id="KW-1185">Reference proteome</keyword>
<organism evidence="1 2">
    <name type="scientific">Rickenella mellea</name>
    <dbReference type="NCBI Taxonomy" id="50990"/>
    <lineage>
        <taxon>Eukaryota</taxon>
        <taxon>Fungi</taxon>
        <taxon>Dikarya</taxon>
        <taxon>Basidiomycota</taxon>
        <taxon>Agaricomycotina</taxon>
        <taxon>Agaricomycetes</taxon>
        <taxon>Hymenochaetales</taxon>
        <taxon>Rickenellaceae</taxon>
        <taxon>Rickenella</taxon>
    </lineage>
</organism>
<protein>
    <submittedName>
        <fullName evidence="1">Uncharacterized protein</fullName>
    </submittedName>
</protein>
<dbReference type="Proteomes" id="UP000294933">
    <property type="component" value="Unassembled WGS sequence"/>
</dbReference>
<evidence type="ECO:0000313" key="2">
    <source>
        <dbReference type="Proteomes" id="UP000294933"/>
    </source>
</evidence>
<dbReference type="OrthoDB" id="3258555at2759"/>
<dbReference type="EMBL" id="ML170218">
    <property type="protein sequence ID" value="TDL17696.1"/>
    <property type="molecule type" value="Genomic_DNA"/>
</dbReference>
<proteinExistence type="predicted"/>
<dbReference type="AlphaFoldDB" id="A0A4Y7PRN9"/>
<reference evidence="1 2" key="1">
    <citation type="submission" date="2018-06" db="EMBL/GenBank/DDBJ databases">
        <title>A transcriptomic atlas of mushroom development highlights an independent origin of complex multicellularity.</title>
        <authorList>
            <consortium name="DOE Joint Genome Institute"/>
            <person name="Krizsan K."/>
            <person name="Almasi E."/>
            <person name="Merenyi Z."/>
            <person name="Sahu N."/>
            <person name="Viragh M."/>
            <person name="Koszo T."/>
            <person name="Mondo S."/>
            <person name="Kiss B."/>
            <person name="Balint B."/>
            <person name="Kues U."/>
            <person name="Barry K."/>
            <person name="Hegedus J.C."/>
            <person name="Henrissat B."/>
            <person name="Johnson J."/>
            <person name="Lipzen A."/>
            <person name="Ohm R."/>
            <person name="Nagy I."/>
            <person name="Pangilinan J."/>
            <person name="Yan J."/>
            <person name="Xiong Y."/>
            <person name="Grigoriev I.V."/>
            <person name="Hibbett D.S."/>
            <person name="Nagy L.G."/>
        </authorList>
    </citation>
    <scope>NUCLEOTIDE SEQUENCE [LARGE SCALE GENOMIC DNA]</scope>
    <source>
        <strain evidence="1 2">SZMC22713</strain>
    </source>
</reference>
<sequence>MSKENVEQGDLTSLPLQASQVSIKLQNDNRKLANENVVLRQKITELEEEIQRLR</sequence>
<accession>A0A4Y7PRN9</accession>
<name>A0A4Y7PRN9_9AGAM</name>
<gene>
    <name evidence="1" type="ORF">BD410DRAFT_794179</name>
</gene>
<dbReference type="VEuPathDB" id="FungiDB:BD410DRAFT_794179"/>
<evidence type="ECO:0000313" key="1">
    <source>
        <dbReference type="EMBL" id="TDL17696.1"/>
    </source>
</evidence>